<feature type="compositionally biased region" description="Basic and acidic residues" evidence="12">
    <location>
        <begin position="422"/>
        <end position="445"/>
    </location>
</feature>
<comment type="similarity">
    <text evidence="4">Belongs to the SLA1 family.</text>
</comment>
<evidence type="ECO:0000256" key="6">
    <source>
        <dbReference type="ARBA" id="ARBA00022443"/>
    </source>
</evidence>
<dbReference type="GO" id="GO:0042802">
    <property type="term" value="F:identical protein binding"/>
    <property type="evidence" value="ECO:0007669"/>
    <property type="project" value="InterPro"/>
</dbReference>
<feature type="region of interest" description="Disordered" evidence="12">
    <location>
        <begin position="395"/>
        <end position="534"/>
    </location>
</feature>
<feature type="compositionally biased region" description="Basic and acidic residues" evidence="12">
    <location>
        <begin position="695"/>
        <end position="704"/>
    </location>
</feature>
<evidence type="ECO:0000256" key="5">
    <source>
        <dbReference type="ARBA" id="ARBA00020357"/>
    </source>
</evidence>
<evidence type="ECO:0000256" key="7">
    <source>
        <dbReference type="ARBA" id="ARBA00022583"/>
    </source>
</evidence>
<dbReference type="SUPFAM" id="SSF50044">
    <property type="entry name" value="SH3-domain"/>
    <property type="match status" value="3"/>
</dbReference>
<evidence type="ECO:0000256" key="8">
    <source>
        <dbReference type="ARBA" id="ARBA00022753"/>
    </source>
</evidence>
<dbReference type="GO" id="GO:0030674">
    <property type="term" value="F:protein-macromolecule adaptor activity"/>
    <property type="evidence" value="ECO:0007669"/>
    <property type="project" value="InterPro"/>
</dbReference>
<dbReference type="GO" id="GO:0005886">
    <property type="term" value="C:plasma membrane"/>
    <property type="evidence" value="ECO:0007669"/>
    <property type="project" value="UniProtKB-SubCell"/>
</dbReference>
<proteinExistence type="inferred from homology"/>
<feature type="compositionally biased region" description="Low complexity" evidence="12">
    <location>
        <begin position="808"/>
        <end position="817"/>
    </location>
</feature>
<dbReference type="GO" id="GO:0006897">
    <property type="term" value="P:endocytosis"/>
    <property type="evidence" value="ECO:0007669"/>
    <property type="project" value="UniProtKB-KW"/>
</dbReference>
<feature type="compositionally biased region" description="Acidic residues" evidence="12">
    <location>
        <begin position="408"/>
        <end position="419"/>
    </location>
</feature>
<feature type="compositionally biased region" description="Acidic residues" evidence="12">
    <location>
        <begin position="303"/>
        <end position="328"/>
    </location>
</feature>
<organism evidence="14 15">
    <name type="scientific">Heliocybe sulcata</name>
    <dbReference type="NCBI Taxonomy" id="5364"/>
    <lineage>
        <taxon>Eukaryota</taxon>
        <taxon>Fungi</taxon>
        <taxon>Dikarya</taxon>
        <taxon>Basidiomycota</taxon>
        <taxon>Agaricomycotina</taxon>
        <taxon>Agaricomycetes</taxon>
        <taxon>Gloeophyllales</taxon>
        <taxon>Gloeophyllaceae</taxon>
        <taxon>Heliocybe</taxon>
    </lineage>
</organism>
<dbReference type="PANTHER" id="PTHR15735">
    <property type="entry name" value="FCH AND DOUBLE SH3 DOMAINS PROTEIN"/>
    <property type="match status" value="1"/>
</dbReference>
<keyword evidence="10" id="KW-0206">Cytoskeleton</keyword>
<evidence type="ECO:0000259" key="13">
    <source>
        <dbReference type="PROSITE" id="PS50002"/>
    </source>
</evidence>
<dbReference type="InterPro" id="IPR036028">
    <property type="entry name" value="SH3-like_dom_sf"/>
</dbReference>
<feature type="region of interest" description="Disordered" evidence="12">
    <location>
        <begin position="581"/>
        <end position="620"/>
    </location>
</feature>
<feature type="domain" description="SH3" evidence="13">
    <location>
        <begin position="72"/>
        <end position="132"/>
    </location>
</feature>
<gene>
    <name evidence="14" type="ORF">OE88DRAFT_1652089</name>
</gene>
<dbReference type="InterPro" id="IPR035800">
    <property type="entry name" value="Sla1_SH3_1"/>
</dbReference>
<keyword evidence="6 11" id="KW-0728">SH3 domain</keyword>
<feature type="compositionally biased region" description="Low complexity" evidence="12">
    <location>
        <begin position="831"/>
        <end position="856"/>
    </location>
</feature>
<dbReference type="InterPro" id="IPR007131">
    <property type="entry name" value="SHD1"/>
</dbReference>
<dbReference type="Gene3D" id="1.10.150.50">
    <property type="entry name" value="Transcription Factor, Ets-1"/>
    <property type="match status" value="1"/>
</dbReference>
<dbReference type="Pfam" id="PF14604">
    <property type="entry name" value="SH3_9"/>
    <property type="match status" value="1"/>
</dbReference>
<feature type="compositionally biased region" description="Basic and acidic residues" evidence="12">
    <location>
        <begin position="495"/>
        <end position="510"/>
    </location>
</feature>
<feature type="region of interest" description="Disordered" evidence="12">
    <location>
        <begin position="1071"/>
        <end position="1092"/>
    </location>
</feature>
<dbReference type="Pfam" id="PF24081">
    <property type="entry name" value="PH_SLA1"/>
    <property type="match status" value="1"/>
</dbReference>
<keyword evidence="9" id="KW-0009">Actin-binding</keyword>
<dbReference type="EMBL" id="ML213504">
    <property type="protein sequence ID" value="TFK55671.1"/>
    <property type="molecule type" value="Genomic_DNA"/>
</dbReference>
<dbReference type="InterPro" id="IPR013761">
    <property type="entry name" value="SAM/pointed_sf"/>
</dbReference>
<evidence type="ECO:0000256" key="10">
    <source>
        <dbReference type="ARBA" id="ARBA00023212"/>
    </source>
</evidence>
<dbReference type="GO" id="GO:0003779">
    <property type="term" value="F:actin binding"/>
    <property type="evidence" value="ECO:0007669"/>
    <property type="project" value="UniProtKB-KW"/>
</dbReference>
<dbReference type="CDD" id="cd11773">
    <property type="entry name" value="SH3_Sla1p_1"/>
    <property type="match status" value="1"/>
</dbReference>
<evidence type="ECO:0000256" key="9">
    <source>
        <dbReference type="ARBA" id="ARBA00023203"/>
    </source>
</evidence>
<feature type="compositionally biased region" description="Polar residues" evidence="12">
    <location>
        <begin position="886"/>
        <end position="915"/>
    </location>
</feature>
<dbReference type="PROSITE" id="PS50002">
    <property type="entry name" value="SH3"/>
    <property type="match status" value="3"/>
</dbReference>
<dbReference type="AlphaFoldDB" id="A0A5C3NPR4"/>
<dbReference type="Pfam" id="PF00018">
    <property type="entry name" value="SH3_1"/>
    <property type="match status" value="2"/>
</dbReference>
<feature type="region of interest" description="Disordered" evidence="12">
    <location>
        <begin position="684"/>
        <end position="994"/>
    </location>
</feature>
<feature type="compositionally biased region" description="Polar residues" evidence="12">
    <location>
        <begin position="956"/>
        <end position="971"/>
    </location>
</feature>
<dbReference type="STRING" id="5364.A0A5C3NPR4"/>
<accession>A0A5C3NPR4</accession>
<evidence type="ECO:0000256" key="1">
    <source>
        <dbReference type="ARBA" id="ARBA00004125"/>
    </source>
</evidence>
<feature type="compositionally biased region" description="Polar residues" evidence="12">
    <location>
        <begin position="745"/>
        <end position="787"/>
    </location>
</feature>
<name>A0A5C3NPR4_9AGAM</name>
<dbReference type="GO" id="GO:0010008">
    <property type="term" value="C:endosome membrane"/>
    <property type="evidence" value="ECO:0007669"/>
    <property type="project" value="UniProtKB-SubCell"/>
</dbReference>
<keyword evidence="15" id="KW-1185">Reference proteome</keyword>
<evidence type="ECO:0000256" key="3">
    <source>
        <dbReference type="ARBA" id="ARBA00004413"/>
    </source>
</evidence>
<dbReference type="PANTHER" id="PTHR15735:SF21">
    <property type="entry name" value="PROTEIN NERVOUS WRECK"/>
    <property type="match status" value="1"/>
</dbReference>
<feature type="compositionally biased region" description="Pro residues" evidence="12">
    <location>
        <begin position="818"/>
        <end position="830"/>
    </location>
</feature>
<dbReference type="Proteomes" id="UP000305948">
    <property type="component" value="Unassembled WGS sequence"/>
</dbReference>
<reference evidence="14 15" key="1">
    <citation type="journal article" date="2019" name="Nat. Ecol. Evol.">
        <title>Megaphylogeny resolves global patterns of mushroom evolution.</title>
        <authorList>
            <person name="Varga T."/>
            <person name="Krizsan K."/>
            <person name="Foldi C."/>
            <person name="Dima B."/>
            <person name="Sanchez-Garcia M."/>
            <person name="Sanchez-Ramirez S."/>
            <person name="Szollosi G.J."/>
            <person name="Szarkandi J.G."/>
            <person name="Papp V."/>
            <person name="Albert L."/>
            <person name="Andreopoulos W."/>
            <person name="Angelini C."/>
            <person name="Antonin V."/>
            <person name="Barry K.W."/>
            <person name="Bougher N.L."/>
            <person name="Buchanan P."/>
            <person name="Buyck B."/>
            <person name="Bense V."/>
            <person name="Catcheside P."/>
            <person name="Chovatia M."/>
            <person name="Cooper J."/>
            <person name="Damon W."/>
            <person name="Desjardin D."/>
            <person name="Finy P."/>
            <person name="Geml J."/>
            <person name="Haridas S."/>
            <person name="Hughes K."/>
            <person name="Justo A."/>
            <person name="Karasinski D."/>
            <person name="Kautmanova I."/>
            <person name="Kiss B."/>
            <person name="Kocsube S."/>
            <person name="Kotiranta H."/>
            <person name="LaButti K.M."/>
            <person name="Lechner B.E."/>
            <person name="Liimatainen K."/>
            <person name="Lipzen A."/>
            <person name="Lukacs Z."/>
            <person name="Mihaltcheva S."/>
            <person name="Morgado L.N."/>
            <person name="Niskanen T."/>
            <person name="Noordeloos M.E."/>
            <person name="Ohm R.A."/>
            <person name="Ortiz-Santana B."/>
            <person name="Ovrebo C."/>
            <person name="Racz N."/>
            <person name="Riley R."/>
            <person name="Savchenko A."/>
            <person name="Shiryaev A."/>
            <person name="Soop K."/>
            <person name="Spirin V."/>
            <person name="Szebenyi C."/>
            <person name="Tomsovsky M."/>
            <person name="Tulloss R.E."/>
            <person name="Uehling J."/>
            <person name="Grigoriev I.V."/>
            <person name="Vagvolgyi C."/>
            <person name="Papp T."/>
            <person name="Martin F.M."/>
            <person name="Miettinen O."/>
            <person name="Hibbett D.S."/>
            <person name="Nagy L.G."/>
        </authorList>
    </citation>
    <scope>NUCLEOTIDE SEQUENCE [LARGE SCALE GENOMIC DNA]</scope>
    <source>
        <strain evidence="14 15">OMC1185</strain>
    </source>
</reference>
<feature type="region of interest" description="Disordered" evidence="12">
    <location>
        <begin position="1103"/>
        <end position="1122"/>
    </location>
</feature>
<evidence type="ECO:0000256" key="12">
    <source>
        <dbReference type="SAM" id="MobiDB-lite"/>
    </source>
</evidence>
<keyword evidence="7" id="KW-0254">Endocytosis</keyword>
<evidence type="ECO:0000313" key="14">
    <source>
        <dbReference type="EMBL" id="TFK55671.1"/>
    </source>
</evidence>
<evidence type="ECO:0000256" key="4">
    <source>
        <dbReference type="ARBA" id="ARBA00007948"/>
    </source>
</evidence>
<dbReference type="Pfam" id="PF03983">
    <property type="entry name" value="SHD1"/>
    <property type="match status" value="1"/>
</dbReference>
<feature type="region of interest" description="Disordered" evidence="12">
    <location>
        <begin position="288"/>
        <end position="354"/>
    </location>
</feature>
<dbReference type="GO" id="GO:0043130">
    <property type="term" value="F:ubiquitin binding"/>
    <property type="evidence" value="ECO:0007669"/>
    <property type="project" value="InterPro"/>
</dbReference>
<feature type="domain" description="SH3" evidence="13">
    <location>
        <begin position="337"/>
        <end position="397"/>
    </location>
</feature>
<sequence>MSAEQDKYLAVLKASYDYEPQAEDEIEVKEDQLLFLLEKTDDDWWRVKCKSDNPDEEGPTGLVPSAYVEEAEQVGTVKALYDYEPQAPGELNMKEDEVLILFAKEEDWWLVQSKSEGGVGYVPATYVEETTGGAPSPPAAPSIANIVVPPSPPRPASTYVDPADRVAASKASSDDIQTWSVSEVDKKGKKKKGTLGVGNGAVFFASESDKTPVQKWPTAAISSSKIDKSKHVLIEISDLPTSLHFHAHSKDIAEAIVAKLESSKALSAPALSPASTPPERAVTPKVHFAEEAPEVIPPREPSFSEDGEAYEEPEPEPEPEPEVQQVEEEPVHGAEGGEGEEATALYDFTADGEDELSVAEGETLVVLEKDGDEWWKCRNARGEEGVVPAQYLELQSGGASAAAPAAAEEPDDTADEEAAAAEAERLKQERIQREKAEKAAKDQAKQRAQAAAAADAERQRKEKERRVKEAEEQRKKAERAAKDEERRSSTSSPARDPRKSTERSEGRERNGSTSRSSTERRGPPPEQCRTWRDRSGQFTVEAALLGYQNGKLRLHKANGIIIEVPSEKMSQTDMDYVKKMLGKKSGRSSTPADDDDQPLAERRRSLQPQPAAPPPAKKKGPTVDWFEFFLNAGCDIDDCTRYAQSFERDKIDEAILPDITESTMRSLGLREGDIIRVKKAIAAKQPKAQGSADAEQLRKDEELARQLQAAEESGNGRKSSPAPNLFAAGPNGALKSNVRRGRPQPSKSLPPSSVDLNAISTASDQIQRTGTPGSASAVSPPARSNSAAPVASGFDDDAWTNRPSSTKPVAPTPAAAVPAPPPAPPAPAAPAAPAVDPVPARAPSAPVTSMTQPQSTGGSGGSLAKTTESDIFDQLARLSELRAKSPPQSSFSSTPNGSMLGSPGPSLTPSISYQSGLGMRSSPAPMGQHLQAQQTGMMPPPQQQNGPRGPFAPVPANQSLLQPLVPTQTGLTGFVPTRPASTSSPFQPQPQQPSFLNTQPTGFAASPMMSQPTGFQGPMMSQPTGFPGQGPMMSQPTGFPGSFGQQQSPFGNNASFGVPQSVPNGLNMFGQFGGASPVPTGPPSAAPKDTSPANIFAQMKSGTFASDNDTGIPQPADKYDALRPAPPLAMQATGWGGYQGVNGFQAYPGYQR</sequence>
<dbReference type="OrthoDB" id="5971719at2759"/>
<dbReference type="InterPro" id="IPR001452">
    <property type="entry name" value="SH3_domain"/>
</dbReference>
<dbReference type="Gene3D" id="2.30.30.700">
    <property type="entry name" value="SLA1 homology domain 1"/>
    <property type="match status" value="1"/>
</dbReference>
<feature type="compositionally biased region" description="Low complexity" evidence="12">
    <location>
        <begin position="933"/>
        <end position="949"/>
    </location>
</feature>
<keyword evidence="10" id="KW-0963">Cytoplasm</keyword>
<evidence type="ECO:0000256" key="11">
    <source>
        <dbReference type="PROSITE-ProRule" id="PRU00192"/>
    </source>
</evidence>
<dbReference type="InterPro" id="IPR056996">
    <property type="entry name" value="PH_SLA1"/>
</dbReference>
<evidence type="ECO:0000256" key="2">
    <source>
        <dbReference type="ARBA" id="ARBA00004134"/>
    </source>
</evidence>
<evidence type="ECO:0000313" key="15">
    <source>
        <dbReference type="Proteomes" id="UP000305948"/>
    </source>
</evidence>
<dbReference type="Gene3D" id="2.30.30.40">
    <property type="entry name" value="SH3 Domains"/>
    <property type="match status" value="3"/>
</dbReference>
<dbReference type="GO" id="GO:0030479">
    <property type="term" value="C:actin cortical patch"/>
    <property type="evidence" value="ECO:0007669"/>
    <property type="project" value="UniProtKB-SubCell"/>
</dbReference>
<feature type="domain" description="SH3" evidence="13">
    <location>
        <begin position="7"/>
        <end position="70"/>
    </location>
</feature>
<protein>
    <recommendedName>
        <fullName evidence="5">Actin cytoskeleton-regulatory complex protein SLA1</fullName>
    </recommendedName>
</protein>
<feature type="compositionally biased region" description="Basic and acidic residues" evidence="12">
    <location>
        <begin position="517"/>
        <end position="534"/>
    </location>
</feature>
<comment type="subcellular location">
    <subcellularLocation>
        <location evidence="3">Cell membrane</location>
        <topology evidence="3">Peripheral membrane protein</topology>
        <orientation evidence="3">Cytoplasmic side</orientation>
    </subcellularLocation>
    <subcellularLocation>
        <location evidence="2">Cytoplasm</location>
        <location evidence="2">Cytoskeleton</location>
        <location evidence="2">Actin patch</location>
    </subcellularLocation>
    <subcellularLocation>
        <location evidence="1">Endosome membrane</location>
        <topology evidence="1">Peripheral membrane protein</topology>
        <orientation evidence="1">Cytoplasmic side</orientation>
    </subcellularLocation>
</comment>
<keyword evidence="8" id="KW-0967">Endosome</keyword>
<feature type="compositionally biased region" description="Basic and acidic residues" evidence="12">
    <location>
        <begin position="455"/>
        <end position="488"/>
    </location>
</feature>
<dbReference type="SMART" id="SM00326">
    <property type="entry name" value="SH3"/>
    <property type="match status" value="3"/>
</dbReference>